<evidence type="ECO:0000313" key="3">
    <source>
        <dbReference type="Proteomes" id="UP000682811"/>
    </source>
</evidence>
<dbReference type="InterPro" id="IPR008964">
    <property type="entry name" value="Invasin/intimin_cell_adhesion"/>
</dbReference>
<dbReference type="PANTHER" id="PTHR42754:SF1">
    <property type="entry name" value="LIPOPROTEIN"/>
    <property type="match status" value="1"/>
</dbReference>
<dbReference type="Proteomes" id="UP000682811">
    <property type="component" value="Unassembled WGS sequence"/>
</dbReference>
<evidence type="ECO:0000313" key="2">
    <source>
        <dbReference type="EMBL" id="GIO46456.1"/>
    </source>
</evidence>
<gene>
    <name evidence="2" type="ORF">J34TS1_12210</name>
</gene>
<dbReference type="PANTHER" id="PTHR42754">
    <property type="entry name" value="ENDOGLUCANASE"/>
    <property type="match status" value="1"/>
</dbReference>
<keyword evidence="3" id="KW-1185">Reference proteome</keyword>
<organism evidence="2 3">
    <name type="scientific">Paenibacillus azoreducens</name>
    <dbReference type="NCBI Taxonomy" id="116718"/>
    <lineage>
        <taxon>Bacteria</taxon>
        <taxon>Bacillati</taxon>
        <taxon>Bacillota</taxon>
        <taxon>Bacilli</taxon>
        <taxon>Bacillales</taxon>
        <taxon>Paenibacillaceae</taxon>
        <taxon>Paenibacillus</taxon>
    </lineage>
</organism>
<feature type="compositionally biased region" description="Polar residues" evidence="1">
    <location>
        <begin position="644"/>
        <end position="663"/>
    </location>
</feature>
<protein>
    <recommendedName>
        <fullName evidence="4">BIG2 domain-containing protein</fullName>
    </recommendedName>
</protein>
<accession>A0A919Y974</accession>
<dbReference type="Gene3D" id="2.60.40.1080">
    <property type="match status" value="2"/>
</dbReference>
<evidence type="ECO:0008006" key="4">
    <source>
        <dbReference type="Google" id="ProtNLM"/>
    </source>
</evidence>
<dbReference type="SUPFAM" id="SSF50998">
    <property type="entry name" value="Quinoprotein alcohol dehydrogenase-like"/>
    <property type="match status" value="1"/>
</dbReference>
<dbReference type="SUPFAM" id="SSF49373">
    <property type="entry name" value="Invasin/intimin cell-adhesion fragments"/>
    <property type="match status" value="2"/>
</dbReference>
<dbReference type="AlphaFoldDB" id="A0A919Y974"/>
<sequence length="663" mass="72691">MNNEVNMTSFERGMLVSRNFSRFLTACFAGLLLMFGILPGLGRAAAQEAQSTVEWSKDYGSKSEGQGVIPTSDGGYFAVGGIEDTDKPGGYPYQKAYVFKVDAEGQVKWERKLKYNTTSNTAYRAIETKDGGYFIAGTSRSDGEPKDQLYMIRLDSSGNVLWEKVQVDDAIHSTPKSVVETDDGSFLIAGEGMVSWVAYEQGYILKVDPNGETLWYNKYRLTGTGDFLTDLIPASDGGYIAIGHAGMVEYESTDFDAMVILKIDDQGKMLWSKKFVDPRSRWTAVSVVGTEDGGYLILSRKYNGKAATLLTKTDLNGQVKWEKTFFNATDFYRTYNRLVRTKDGYAMLGEHTTRIDWDKSVRYQYGVLRVDENGDTISEELFKGPPIAGVGIAAATQDGGFIFPGTVLRGDVRKFQLMKLSPPADRQPVERTLTGISFMEKEKKLKTGTSSPTVLQAVYSDGTKNELSSAALYISGDNNIVDVDALGRITGHEVGSTYIEANYEGFTAKMNVTVLPEDTDELSPVKGDFGLDSGEYSLLEGTTLDIKVTVTEYDYSNGKLTKTDVTKLATYSSDRPDIAEVDGDGNLIGHKAGKTRIYAKYKGSSVYAEVLVVRTTGPKGDAQPEPDEPNNDTEQSGMDHSDGIDQTDQTVTGTAEQTSESMQ</sequence>
<dbReference type="InterPro" id="IPR011047">
    <property type="entry name" value="Quinoprotein_ADH-like_sf"/>
</dbReference>
<reference evidence="2 3" key="1">
    <citation type="submission" date="2021-03" db="EMBL/GenBank/DDBJ databases">
        <title>Antimicrobial resistance genes in bacteria isolated from Japanese honey, and their potential for conferring macrolide and lincosamide resistance in the American foulbrood pathogen Paenibacillus larvae.</title>
        <authorList>
            <person name="Okamoto M."/>
            <person name="Kumagai M."/>
            <person name="Kanamori H."/>
            <person name="Takamatsu D."/>
        </authorList>
    </citation>
    <scope>NUCLEOTIDE SEQUENCE [LARGE SCALE GENOMIC DNA]</scope>
    <source>
        <strain evidence="2 3">J34TS1</strain>
    </source>
</reference>
<name>A0A919Y974_9BACL</name>
<comment type="caution">
    <text evidence="2">The sequence shown here is derived from an EMBL/GenBank/DDBJ whole genome shotgun (WGS) entry which is preliminary data.</text>
</comment>
<feature type="region of interest" description="Disordered" evidence="1">
    <location>
        <begin position="617"/>
        <end position="663"/>
    </location>
</feature>
<proteinExistence type="predicted"/>
<dbReference type="EMBL" id="BORT01000004">
    <property type="protein sequence ID" value="GIO46456.1"/>
    <property type="molecule type" value="Genomic_DNA"/>
</dbReference>
<evidence type="ECO:0000256" key="1">
    <source>
        <dbReference type="SAM" id="MobiDB-lite"/>
    </source>
</evidence>